<dbReference type="Proteomes" id="UP000276133">
    <property type="component" value="Unassembled WGS sequence"/>
</dbReference>
<protein>
    <submittedName>
        <fullName evidence="1">Uncharacterized protein</fullName>
    </submittedName>
</protein>
<dbReference type="AlphaFoldDB" id="A0A3M7T3D8"/>
<organism evidence="1 2">
    <name type="scientific">Brachionus plicatilis</name>
    <name type="common">Marine rotifer</name>
    <name type="synonym">Brachionus muelleri</name>
    <dbReference type="NCBI Taxonomy" id="10195"/>
    <lineage>
        <taxon>Eukaryota</taxon>
        <taxon>Metazoa</taxon>
        <taxon>Spiralia</taxon>
        <taxon>Gnathifera</taxon>
        <taxon>Rotifera</taxon>
        <taxon>Eurotatoria</taxon>
        <taxon>Monogononta</taxon>
        <taxon>Pseudotrocha</taxon>
        <taxon>Ploima</taxon>
        <taxon>Brachionidae</taxon>
        <taxon>Brachionus</taxon>
    </lineage>
</organism>
<name>A0A3M7T3D8_BRAPC</name>
<gene>
    <name evidence="1" type="ORF">BpHYR1_000976</name>
</gene>
<keyword evidence="2" id="KW-1185">Reference proteome</keyword>
<dbReference type="EMBL" id="REGN01000353">
    <property type="protein sequence ID" value="RNA42544.1"/>
    <property type="molecule type" value="Genomic_DNA"/>
</dbReference>
<accession>A0A3M7T3D8</accession>
<reference evidence="1 2" key="1">
    <citation type="journal article" date="2018" name="Sci. Rep.">
        <title>Genomic signatures of local adaptation to the degree of environmental predictability in rotifers.</title>
        <authorList>
            <person name="Franch-Gras L."/>
            <person name="Hahn C."/>
            <person name="Garcia-Roger E.M."/>
            <person name="Carmona M.J."/>
            <person name="Serra M."/>
            <person name="Gomez A."/>
        </authorList>
    </citation>
    <scope>NUCLEOTIDE SEQUENCE [LARGE SCALE GENOMIC DNA]</scope>
    <source>
        <strain evidence="1">HYR1</strain>
    </source>
</reference>
<comment type="caution">
    <text evidence="1">The sequence shown here is derived from an EMBL/GenBank/DDBJ whole genome shotgun (WGS) entry which is preliminary data.</text>
</comment>
<proteinExistence type="predicted"/>
<evidence type="ECO:0000313" key="1">
    <source>
        <dbReference type="EMBL" id="RNA42544.1"/>
    </source>
</evidence>
<evidence type="ECO:0000313" key="2">
    <source>
        <dbReference type="Proteomes" id="UP000276133"/>
    </source>
</evidence>
<sequence length="86" mass="10126">MIYYGYLIYYINCGNKQRGPGRPKKMARREEVCELDDNSDESVVDDPNNIKTKKIAIREEFEEDVDVEETVLRTRLQLLVHYQSSP</sequence>